<dbReference type="GO" id="GO:0046872">
    <property type="term" value="F:metal ion binding"/>
    <property type="evidence" value="ECO:0007669"/>
    <property type="project" value="UniProtKB-KW"/>
</dbReference>
<protein>
    <submittedName>
        <fullName evidence="8">Cytochrome c</fullName>
    </submittedName>
</protein>
<evidence type="ECO:0000256" key="5">
    <source>
        <dbReference type="SAM" id="MobiDB-lite"/>
    </source>
</evidence>
<reference evidence="8 9" key="1">
    <citation type="submission" date="2019-02" db="EMBL/GenBank/DDBJ databases">
        <title>Deep-cultivation of Planctomycetes and their phenomic and genomic characterization uncovers novel biology.</title>
        <authorList>
            <person name="Wiegand S."/>
            <person name="Jogler M."/>
            <person name="Boedeker C."/>
            <person name="Pinto D."/>
            <person name="Vollmers J."/>
            <person name="Rivas-Marin E."/>
            <person name="Kohn T."/>
            <person name="Peeters S.H."/>
            <person name="Heuer A."/>
            <person name="Rast P."/>
            <person name="Oberbeckmann S."/>
            <person name="Bunk B."/>
            <person name="Jeske O."/>
            <person name="Meyerdierks A."/>
            <person name="Storesund J.E."/>
            <person name="Kallscheuer N."/>
            <person name="Luecker S."/>
            <person name="Lage O.M."/>
            <person name="Pohl T."/>
            <person name="Merkel B.J."/>
            <person name="Hornburger P."/>
            <person name="Mueller R.-W."/>
            <person name="Bruemmer F."/>
            <person name="Labrenz M."/>
            <person name="Spormann A.M."/>
            <person name="Op Den Camp H."/>
            <person name="Overmann J."/>
            <person name="Amann R."/>
            <person name="Jetten M.S.M."/>
            <person name="Mascher T."/>
            <person name="Medema M.H."/>
            <person name="Devos D.P."/>
            <person name="Kaster A.-K."/>
            <person name="Ovreas L."/>
            <person name="Rohde M."/>
            <person name="Galperin M.Y."/>
            <person name="Jogler C."/>
        </authorList>
    </citation>
    <scope>NUCLEOTIDE SEQUENCE [LARGE SCALE GENOMIC DNA]</scope>
    <source>
        <strain evidence="8 9">V7</strain>
    </source>
</reference>
<dbReference type="EMBL" id="SJPZ01000001">
    <property type="protein sequence ID" value="TWU64927.1"/>
    <property type="molecule type" value="Genomic_DNA"/>
</dbReference>
<sequence length="468" mass="50979" precursor="true">MTFRYSRRPILICLAAALSVAAWVGCEKTVDQFDPNLLYALSLEKTRDIPADVAADHVQSVITELFGTPLEPRWPSDWLDDEQSSILRDVGNLELAIGKISSDQADQHRGLYREHCVICHGVSGSGNGPASLYQNPYPRDFRRGVFKWKSTERRSKPTREDLLDLLKRGIPGTSMPSYRILSPEQRQTLVDYTIYLSVRGETERELMAVAVDELGYEDTPPEDDLNLAMVFESEDGRDTEAADVIADVLDDVVGQWRDASDEVVEVPEVPQDLLQVVAADTKSIQWSDEAVAMGRDVYEGVYANCVGCHGKGGRADVPTLDYDDWTKEYTSRIGISPDDDQALSPVRALGALPPRPVLPRRLSDGVYRGAGTPEAIYRIISQGIAGSPMPAVMISEQGDGTSLSPRQIWALVAYVQSLGQGATPAETAASDPGDDKMGPLAWSADAQHESYAVPSGPADSSVDTPPAG</sequence>
<dbReference type="RefSeq" id="WP_146410515.1">
    <property type="nucleotide sequence ID" value="NZ_SJPZ01000001.1"/>
</dbReference>
<dbReference type="GO" id="GO:0020037">
    <property type="term" value="F:heme binding"/>
    <property type="evidence" value="ECO:0007669"/>
    <property type="project" value="InterPro"/>
</dbReference>
<keyword evidence="3 4" id="KW-0408">Iron</keyword>
<proteinExistence type="predicted"/>
<evidence type="ECO:0000259" key="7">
    <source>
        <dbReference type="PROSITE" id="PS51007"/>
    </source>
</evidence>
<dbReference type="OrthoDB" id="9808312at2"/>
<dbReference type="Pfam" id="PF00034">
    <property type="entry name" value="Cytochrom_C"/>
    <property type="match status" value="1"/>
</dbReference>
<dbReference type="InterPro" id="IPR009056">
    <property type="entry name" value="Cyt_c-like_dom"/>
</dbReference>
<evidence type="ECO:0000313" key="8">
    <source>
        <dbReference type="EMBL" id="TWU64927.1"/>
    </source>
</evidence>
<evidence type="ECO:0000256" key="4">
    <source>
        <dbReference type="PROSITE-ProRule" id="PRU00433"/>
    </source>
</evidence>
<keyword evidence="1 4" id="KW-0349">Heme</keyword>
<feature type="domain" description="Cytochrome c" evidence="7">
    <location>
        <begin position="103"/>
        <end position="197"/>
    </location>
</feature>
<feature type="region of interest" description="Disordered" evidence="5">
    <location>
        <begin position="423"/>
        <end position="468"/>
    </location>
</feature>
<evidence type="ECO:0000313" key="9">
    <source>
        <dbReference type="Proteomes" id="UP000316476"/>
    </source>
</evidence>
<feature type="chain" id="PRO_5022856896" evidence="6">
    <location>
        <begin position="22"/>
        <end position="468"/>
    </location>
</feature>
<feature type="domain" description="Cytochrome c" evidence="7">
    <location>
        <begin position="289"/>
        <end position="419"/>
    </location>
</feature>
<evidence type="ECO:0000256" key="3">
    <source>
        <dbReference type="ARBA" id="ARBA00023004"/>
    </source>
</evidence>
<dbReference type="PROSITE" id="PS51007">
    <property type="entry name" value="CYTC"/>
    <property type="match status" value="2"/>
</dbReference>
<dbReference type="Gene3D" id="1.10.760.10">
    <property type="entry name" value="Cytochrome c-like domain"/>
    <property type="match status" value="2"/>
</dbReference>
<evidence type="ECO:0000256" key="2">
    <source>
        <dbReference type="ARBA" id="ARBA00022723"/>
    </source>
</evidence>
<dbReference type="Proteomes" id="UP000316476">
    <property type="component" value="Unassembled WGS sequence"/>
</dbReference>
<dbReference type="Pfam" id="PF13442">
    <property type="entry name" value="Cytochrome_CBB3"/>
    <property type="match status" value="1"/>
</dbReference>
<comment type="caution">
    <text evidence="8">The sequence shown here is derived from an EMBL/GenBank/DDBJ whole genome shotgun (WGS) entry which is preliminary data.</text>
</comment>
<organism evidence="8 9">
    <name type="scientific">Crateriforma conspicua</name>
    <dbReference type="NCBI Taxonomy" id="2527996"/>
    <lineage>
        <taxon>Bacteria</taxon>
        <taxon>Pseudomonadati</taxon>
        <taxon>Planctomycetota</taxon>
        <taxon>Planctomycetia</taxon>
        <taxon>Planctomycetales</taxon>
        <taxon>Planctomycetaceae</taxon>
        <taxon>Crateriforma</taxon>
    </lineage>
</organism>
<dbReference type="AlphaFoldDB" id="A0A5C6FP46"/>
<evidence type="ECO:0000256" key="6">
    <source>
        <dbReference type="SAM" id="SignalP"/>
    </source>
</evidence>
<dbReference type="PROSITE" id="PS51257">
    <property type="entry name" value="PROKAR_LIPOPROTEIN"/>
    <property type="match status" value="1"/>
</dbReference>
<accession>A0A5C6FP46</accession>
<dbReference type="SUPFAM" id="SSF46626">
    <property type="entry name" value="Cytochrome c"/>
    <property type="match status" value="2"/>
</dbReference>
<feature type="signal peptide" evidence="6">
    <location>
        <begin position="1"/>
        <end position="21"/>
    </location>
</feature>
<keyword evidence="6" id="KW-0732">Signal</keyword>
<evidence type="ECO:0000256" key="1">
    <source>
        <dbReference type="ARBA" id="ARBA00022617"/>
    </source>
</evidence>
<gene>
    <name evidence="8" type="ORF">V7x_04710</name>
</gene>
<dbReference type="InterPro" id="IPR036909">
    <property type="entry name" value="Cyt_c-like_dom_sf"/>
</dbReference>
<keyword evidence="2 4" id="KW-0479">Metal-binding</keyword>
<dbReference type="GO" id="GO:0009055">
    <property type="term" value="F:electron transfer activity"/>
    <property type="evidence" value="ECO:0007669"/>
    <property type="project" value="InterPro"/>
</dbReference>
<name>A0A5C6FP46_9PLAN</name>